<dbReference type="InParanoid" id="I1I851"/>
<reference evidence="4" key="3">
    <citation type="submission" date="2018-08" db="UniProtKB">
        <authorList>
            <consortium name="EnsemblPlants"/>
        </authorList>
    </citation>
    <scope>IDENTIFICATION</scope>
    <source>
        <strain evidence="4">cv. Bd21</strain>
    </source>
</reference>
<reference evidence="3 4" key="1">
    <citation type="journal article" date="2010" name="Nature">
        <title>Genome sequencing and analysis of the model grass Brachypodium distachyon.</title>
        <authorList>
            <consortium name="International Brachypodium Initiative"/>
        </authorList>
    </citation>
    <scope>NUCLEOTIDE SEQUENCE [LARGE SCALE GENOMIC DNA]</scope>
    <source>
        <strain evidence="3 4">Bd21</strain>
    </source>
</reference>
<feature type="signal peptide" evidence="2">
    <location>
        <begin position="1"/>
        <end position="23"/>
    </location>
</feature>
<dbReference type="EMBL" id="CM000882">
    <property type="protein sequence ID" value="PNT68333.1"/>
    <property type="molecule type" value="Genomic_DNA"/>
</dbReference>
<evidence type="ECO:0000256" key="2">
    <source>
        <dbReference type="SAM" id="SignalP"/>
    </source>
</evidence>
<keyword evidence="2" id="KW-0732">Signal</keyword>
<evidence type="ECO:0000313" key="5">
    <source>
        <dbReference type="Proteomes" id="UP000008810"/>
    </source>
</evidence>
<evidence type="ECO:0000313" key="4">
    <source>
        <dbReference type="EnsemblPlants" id="PNT68333"/>
    </source>
</evidence>
<reference evidence="3" key="2">
    <citation type="submission" date="2017-06" db="EMBL/GenBank/DDBJ databases">
        <title>WGS assembly of Brachypodium distachyon.</title>
        <authorList>
            <consortium name="The International Brachypodium Initiative"/>
            <person name="Lucas S."/>
            <person name="Harmon-Smith M."/>
            <person name="Lail K."/>
            <person name="Tice H."/>
            <person name="Grimwood J."/>
            <person name="Bruce D."/>
            <person name="Barry K."/>
            <person name="Shu S."/>
            <person name="Lindquist E."/>
            <person name="Wang M."/>
            <person name="Pitluck S."/>
            <person name="Vogel J.P."/>
            <person name="Garvin D.F."/>
            <person name="Mockler T.C."/>
            <person name="Schmutz J."/>
            <person name="Rokhsar D."/>
            <person name="Bevan M.W."/>
        </authorList>
    </citation>
    <scope>NUCLEOTIDE SEQUENCE</scope>
    <source>
        <strain evidence="3">Bd21</strain>
    </source>
</reference>
<protein>
    <submittedName>
        <fullName evidence="3 4">Uncharacterized protein</fullName>
    </submittedName>
</protein>
<keyword evidence="5" id="KW-1185">Reference proteome</keyword>
<dbReference type="Gramene" id="PNT68333">
    <property type="protein sequence ID" value="PNT68333"/>
    <property type="gene ID" value="BRADI_3g39032v3"/>
</dbReference>
<gene>
    <name evidence="3" type="ORF">BRADI_3g39032v3</name>
</gene>
<dbReference type="EnsemblPlants" id="PNT68333">
    <property type="protein sequence ID" value="PNT68333"/>
    <property type="gene ID" value="BRADI_3g39032v3"/>
</dbReference>
<accession>I1I851</accession>
<feature type="compositionally biased region" description="Low complexity" evidence="1">
    <location>
        <begin position="37"/>
        <end position="72"/>
    </location>
</feature>
<evidence type="ECO:0000256" key="1">
    <source>
        <dbReference type="SAM" id="MobiDB-lite"/>
    </source>
</evidence>
<organism evidence="4">
    <name type="scientific">Brachypodium distachyon</name>
    <name type="common">Purple false brome</name>
    <name type="synonym">Trachynia distachya</name>
    <dbReference type="NCBI Taxonomy" id="15368"/>
    <lineage>
        <taxon>Eukaryota</taxon>
        <taxon>Viridiplantae</taxon>
        <taxon>Streptophyta</taxon>
        <taxon>Embryophyta</taxon>
        <taxon>Tracheophyta</taxon>
        <taxon>Spermatophyta</taxon>
        <taxon>Magnoliopsida</taxon>
        <taxon>Liliopsida</taxon>
        <taxon>Poales</taxon>
        <taxon>Poaceae</taxon>
        <taxon>BOP clade</taxon>
        <taxon>Pooideae</taxon>
        <taxon>Stipodae</taxon>
        <taxon>Brachypodieae</taxon>
        <taxon>Brachypodium</taxon>
    </lineage>
</organism>
<dbReference type="HOGENOM" id="CLU_2725657_0_0_1"/>
<feature type="region of interest" description="Disordered" evidence="1">
    <location>
        <begin position="27"/>
        <end position="72"/>
    </location>
</feature>
<dbReference type="Proteomes" id="UP000008810">
    <property type="component" value="Chromosome 3"/>
</dbReference>
<dbReference type="eggNOG" id="ENOG502R5EX">
    <property type="taxonomic scope" value="Eukaryota"/>
</dbReference>
<feature type="chain" id="PRO_5003643714" evidence="2">
    <location>
        <begin position="24"/>
        <end position="72"/>
    </location>
</feature>
<evidence type="ECO:0000313" key="3">
    <source>
        <dbReference type="EMBL" id="PNT68333.1"/>
    </source>
</evidence>
<sequence>MARAMFVLALLLAAVAVAPFAQARNVVTEKKGDSESSEAPAPAADAPAEGPEGPASSPEPSAADAPEPSASD</sequence>
<proteinExistence type="predicted"/>
<dbReference type="AlphaFoldDB" id="I1I851"/>
<name>I1I851_BRADI</name>